<evidence type="ECO:0000313" key="2">
    <source>
        <dbReference type="EMBL" id="BCB96605.1"/>
    </source>
</evidence>
<dbReference type="InterPro" id="IPR013413">
    <property type="entry name" value="CRISPR-assoc_prot_NE0113"/>
</dbReference>
<dbReference type="Proteomes" id="UP000516360">
    <property type="component" value="Chromosome"/>
</dbReference>
<protein>
    <submittedName>
        <fullName evidence="2">CRISPR-associated protein</fullName>
    </submittedName>
</protein>
<dbReference type="KEGG" id="dtp:JZK55_15270"/>
<sequence length="392" mass="45071">MNHEIVLSKIIEMFNEILIFVAGATPQIITETIYALAHAKPPVYPDEIYIITTETGKKRIDETIIKKQILHLMSQELGMPPVSLTDDSFVIVRDMGGNPLNDIRSKEENEAMGDVITSFIREKTKDMNARLHCSLAGGRKTMSFYMGAALQLYGRHWDKLYHVLVSPEFESNPEFFYKPKKNRVIECKMPDGKIKKLNTKDAKIELAELPFIRLGSKISLHGKGFRELVAESQKEIDTATMQPQLMVNLAERILYIGNKPIEMLPVELMVYTAFLKQKTLHCKYPERQYCLDCSECFQTLVDFSSRHATEEMAKDYMKIYDGHSFKSEEFLNKWSNGIDTGVIRQNISKINRTLKEQLQDDTLLPYYSVAAIKKYGSSRYGVRVEKDKIKIE</sequence>
<name>A0A7G1H1C5_9BACT</name>
<organism evidence="2 3">
    <name type="scientific">Dissulfurispira thermophila</name>
    <dbReference type="NCBI Taxonomy" id="2715679"/>
    <lineage>
        <taxon>Bacteria</taxon>
        <taxon>Pseudomonadati</taxon>
        <taxon>Nitrospirota</taxon>
        <taxon>Thermodesulfovibrionia</taxon>
        <taxon>Thermodesulfovibrionales</taxon>
        <taxon>Dissulfurispiraceae</taxon>
        <taxon>Dissulfurispira</taxon>
    </lineage>
</organism>
<dbReference type="InterPro" id="IPR019092">
    <property type="entry name" value="SSO2081-like_dom"/>
</dbReference>
<dbReference type="EMBL" id="AP022873">
    <property type="protein sequence ID" value="BCB96605.1"/>
    <property type="molecule type" value="Genomic_DNA"/>
</dbReference>
<dbReference type="NCBIfam" id="TIGR02584">
    <property type="entry name" value="cas_NE0113"/>
    <property type="match status" value="1"/>
</dbReference>
<dbReference type="Pfam" id="PF09623">
    <property type="entry name" value="Cas_NE0113"/>
    <property type="match status" value="1"/>
</dbReference>
<evidence type="ECO:0000259" key="1">
    <source>
        <dbReference type="Pfam" id="PF09623"/>
    </source>
</evidence>
<accession>A0A7G1H1C5</accession>
<keyword evidence="3" id="KW-1185">Reference proteome</keyword>
<evidence type="ECO:0000313" key="3">
    <source>
        <dbReference type="Proteomes" id="UP000516360"/>
    </source>
</evidence>
<reference evidence="2 3" key="1">
    <citation type="submission" date="2020-03" db="EMBL/GenBank/DDBJ databases">
        <title>Complete genome sequences of two sulfur-disproportionating bacterial strains T55J and Mzg5.</title>
        <authorList>
            <person name="Umezawa K."/>
            <person name="Kojima H."/>
            <person name="Kato Y."/>
            <person name="Fukui M."/>
        </authorList>
    </citation>
    <scope>NUCLEOTIDE SEQUENCE [LARGE SCALE GENOMIC DNA]</scope>
    <source>
        <strain evidence="2 3">T55J</strain>
    </source>
</reference>
<gene>
    <name evidence="2" type="ORF">JZK55_15270</name>
</gene>
<feature type="domain" description="CRISPR system ring nuclease SSO2081-like" evidence="1">
    <location>
        <begin position="25"/>
        <end position="219"/>
    </location>
</feature>
<dbReference type="AlphaFoldDB" id="A0A7G1H1C5"/>
<proteinExistence type="predicted"/>